<proteinExistence type="inferred from homology"/>
<dbReference type="PANTHER" id="PTHR45672:SF11">
    <property type="entry name" value="PROTEIN DISULFIDE-ISOMERASE C17H9.14C"/>
    <property type="match status" value="1"/>
</dbReference>
<evidence type="ECO:0000256" key="3">
    <source>
        <dbReference type="ARBA" id="ARBA00012723"/>
    </source>
</evidence>
<keyword evidence="5" id="KW-0677">Repeat</keyword>
<dbReference type="SUPFAM" id="SSF52833">
    <property type="entry name" value="Thioredoxin-like"/>
    <property type="match status" value="2"/>
</dbReference>
<evidence type="ECO:0000256" key="2">
    <source>
        <dbReference type="ARBA" id="ARBA00006347"/>
    </source>
</evidence>
<evidence type="ECO:0000256" key="7">
    <source>
        <dbReference type="ARBA" id="ARBA00023235"/>
    </source>
</evidence>
<dbReference type="HOGENOM" id="CLU_038617_1_1_1"/>
<evidence type="ECO:0000256" key="4">
    <source>
        <dbReference type="ARBA" id="ARBA00022729"/>
    </source>
</evidence>
<keyword evidence="7" id="KW-0413">Isomerase</keyword>
<evidence type="ECO:0000259" key="12">
    <source>
        <dbReference type="PROSITE" id="PS51352"/>
    </source>
</evidence>
<organism evidence="13 14">
    <name type="scientific">Phlebiopsis gigantea (strain 11061_1 CR5-6)</name>
    <name type="common">White-rot fungus</name>
    <name type="synonym">Peniophora gigantea</name>
    <dbReference type="NCBI Taxonomy" id="745531"/>
    <lineage>
        <taxon>Eukaryota</taxon>
        <taxon>Fungi</taxon>
        <taxon>Dikarya</taxon>
        <taxon>Basidiomycota</taxon>
        <taxon>Agaricomycotina</taxon>
        <taxon>Agaricomycetes</taxon>
        <taxon>Polyporales</taxon>
        <taxon>Phanerochaetaceae</taxon>
        <taxon>Phlebiopsis</taxon>
    </lineage>
</organism>
<dbReference type="InterPro" id="IPR013766">
    <property type="entry name" value="Thioredoxin_domain"/>
</dbReference>
<dbReference type="InterPro" id="IPR051063">
    <property type="entry name" value="PDI"/>
</dbReference>
<protein>
    <recommendedName>
        <fullName evidence="3">protein disulfide-isomerase</fullName>
        <ecNumber evidence="3">5.3.4.1</ecNumber>
    </recommendedName>
</protein>
<evidence type="ECO:0000256" key="8">
    <source>
        <dbReference type="ARBA" id="ARBA00023284"/>
    </source>
</evidence>
<gene>
    <name evidence="13" type="ORF">PHLGIDRAFT_105975</name>
</gene>
<comment type="similarity">
    <text evidence="2 9">Belongs to the protein disulfide isomerase family.</text>
</comment>
<dbReference type="EMBL" id="KN840501">
    <property type="protein sequence ID" value="KIP07233.1"/>
    <property type="molecule type" value="Genomic_DNA"/>
</dbReference>
<keyword evidence="14" id="KW-1185">Reference proteome</keyword>
<comment type="catalytic activity">
    <reaction evidence="1">
        <text>Catalyzes the rearrangement of -S-S- bonds in proteins.</text>
        <dbReference type="EC" id="5.3.4.1"/>
    </reaction>
</comment>
<feature type="chain" id="PRO_5002168038" description="protein disulfide-isomerase" evidence="11">
    <location>
        <begin position="20"/>
        <end position="386"/>
    </location>
</feature>
<dbReference type="Gene3D" id="3.40.30.10">
    <property type="entry name" value="Glutaredoxin"/>
    <property type="match status" value="2"/>
</dbReference>
<name>A0A0C3PLC1_PHLG1</name>
<dbReference type="SUPFAM" id="SSF47933">
    <property type="entry name" value="ERP29 C domain-like"/>
    <property type="match status" value="1"/>
</dbReference>
<evidence type="ECO:0000313" key="14">
    <source>
        <dbReference type="Proteomes" id="UP000053257"/>
    </source>
</evidence>
<feature type="domain" description="Thioredoxin" evidence="12">
    <location>
        <begin position="134"/>
        <end position="253"/>
    </location>
</feature>
<dbReference type="OrthoDB" id="10264505at2759"/>
<dbReference type="GO" id="GO:0006457">
    <property type="term" value="P:protein folding"/>
    <property type="evidence" value="ECO:0007669"/>
    <property type="project" value="TreeGrafter"/>
</dbReference>
<keyword evidence="8" id="KW-0676">Redox-active center</keyword>
<evidence type="ECO:0000256" key="9">
    <source>
        <dbReference type="RuleBase" id="RU004208"/>
    </source>
</evidence>
<feature type="domain" description="Thioredoxin" evidence="12">
    <location>
        <begin position="3"/>
        <end position="130"/>
    </location>
</feature>
<evidence type="ECO:0000256" key="6">
    <source>
        <dbReference type="ARBA" id="ARBA00023157"/>
    </source>
</evidence>
<sequence>MKFSFGLFATIVSLGGAWASNVLDLTPDNFDEIVGKDKGALVEFFAPWCGHCKNLAPKYEELADAFTHAKDKVVIAKVDADGVGKPLGQKYGVTGFPTLKWFPANGGEPETYNGGREVLDLAAFITEKSGAKSKIKPPPPPAFTVLDTHTFDEVALDSSKDVLVTFTAPWCGHCKRLKPIYEQLALDFKNEPNVVIANVDADAAPNRPLAQKYGVGSFPTIKFFPKASKEEPLDYDGERSEEAFVSYLNEHCGTHRTAGGLLDESAGRHPEFDSIASRFVAATGAARDTLYKDAELFAGAFGQKYKYYLRVMEKLINGTEGYVEKESNRLQSILKKRNIAPAKLDEVKIKANILSTFKAVEEKVEEVVEKLQEKVEEAVGRDTAEL</sequence>
<dbReference type="Gene3D" id="1.20.1150.12">
    <property type="entry name" value="Endoplasmic reticulum resident protein 29, C-terminal domain"/>
    <property type="match status" value="1"/>
</dbReference>
<dbReference type="InterPro" id="IPR011679">
    <property type="entry name" value="ERp29_C"/>
</dbReference>
<dbReference type="GO" id="GO:0005783">
    <property type="term" value="C:endoplasmic reticulum"/>
    <property type="evidence" value="ECO:0007669"/>
    <property type="project" value="InterPro"/>
</dbReference>
<dbReference type="PANTHER" id="PTHR45672">
    <property type="entry name" value="PROTEIN DISULFIDE-ISOMERASE C17H9.14C-RELATED"/>
    <property type="match status" value="1"/>
</dbReference>
<dbReference type="InterPro" id="IPR017937">
    <property type="entry name" value="Thioredoxin_CS"/>
</dbReference>
<dbReference type="InterPro" id="IPR036249">
    <property type="entry name" value="Thioredoxin-like_sf"/>
</dbReference>
<dbReference type="NCBIfam" id="TIGR01126">
    <property type="entry name" value="pdi_dom"/>
    <property type="match status" value="2"/>
</dbReference>
<dbReference type="CDD" id="cd02998">
    <property type="entry name" value="PDI_a_ERp38"/>
    <property type="match status" value="2"/>
</dbReference>
<dbReference type="STRING" id="745531.A0A0C3PLC1"/>
<feature type="coiled-coil region" evidence="10">
    <location>
        <begin position="354"/>
        <end position="381"/>
    </location>
</feature>
<evidence type="ECO:0000256" key="1">
    <source>
        <dbReference type="ARBA" id="ARBA00001182"/>
    </source>
</evidence>
<dbReference type="InterPro" id="IPR005788">
    <property type="entry name" value="PDI_thioredoxin-like_dom"/>
</dbReference>
<dbReference type="CDD" id="cd00238">
    <property type="entry name" value="ERp29c"/>
    <property type="match status" value="1"/>
</dbReference>
<keyword evidence="6" id="KW-1015">Disulfide bond</keyword>
<evidence type="ECO:0000256" key="11">
    <source>
        <dbReference type="SAM" id="SignalP"/>
    </source>
</evidence>
<dbReference type="PROSITE" id="PS00194">
    <property type="entry name" value="THIOREDOXIN_1"/>
    <property type="match status" value="2"/>
</dbReference>
<dbReference type="FunFam" id="3.40.30.10:FF:000032">
    <property type="entry name" value="Protein disulfide-isomerase A6 homolog"/>
    <property type="match status" value="1"/>
</dbReference>
<evidence type="ECO:0000256" key="5">
    <source>
        <dbReference type="ARBA" id="ARBA00022737"/>
    </source>
</evidence>
<dbReference type="Proteomes" id="UP000053257">
    <property type="component" value="Unassembled WGS sequence"/>
</dbReference>
<accession>A0A0C3PLC1</accession>
<evidence type="ECO:0000313" key="13">
    <source>
        <dbReference type="EMBL" id="KIP07233.1"/>
    </source>
</evidence>
<dbReference type="EC" id="5.3.4.1" evidence="3"/>
<dbReference type="GO" id="GO:0003756">
    <property type="term" value="F:protein disulfide isomerase activity"/>
    <property type="evidence" value="ECO:0007669"/>
    <property type="project" value="UniProtKB-EC"/>
</dbReference>
<dbReference type="InterPro" id="IPR036356">
    <property type="entry name" value="ERp29_C_sf"/>
</dbReference>
<feature type="signal peptide" evidence="11">
    <location>
        <begin position="1"/>
        <end position="19"/>
    </location>
</feature>
<keyword evidence="4 11" id="KW-0732">Signal</keyword>
<evidence type="ECO:0000256" key="10">
    <source>
        <dbReference type="SAM" id="Coils"/>
    </source>
</evidence>
<keyword evidence="10" id="KW-0175">Coiled coil</keyword>
<dbReference type="AlphaFoldDB" id="A0A0C3PLC1"/>
<dbReference type="PRINTS" id="PR00421">
    <property type="entry name" value="THIOREDOXIN"/>
</dbReference>
<dbReference type="Pfam" id="PF07749">
    <property type="entry name" value="ERp29"/>
    <property type="match status" value="1"/>
</dbReference>
<dbReference type="Pfam" id="PF00085">
    <property type="entry name" value="Thioredoxin"/>
    <property type="match status" value="2"/>
</dbReference>
<reference evidence="13 14" key="1">
    <citation type="journal article" date="2014" name="PLoS Genet.">
        <title>Analysis of the Phlebiopsis gigantea genome, transcriptome and secretome provides insight into its pioneer colonization strategies of wood.</title>
        <authorList>
            <person name="Hori C."/>
            <person name="Ishida T."/>
            <person name="Igarashi K."/>
            <person name="Samejima M."/>
            <person name="Suzuki H."/>
            <person name="Master E."/>
            <person name="Ferreira P."/>
            <person name="Ruiz-Duenas F.J."/>
            <person name="Held B."/>
            <person name="Canessa P."/>
            <person name="Larrondo L.F."/>
            <person name="Schmoll M."/>
            <person name="Druzhinina I.S."/>
            <person name="Kubicek C.P."/>
            <person name="Gaskell J.A."/>
            <person name="Kersten P."/>
            <person name="St John F."/>
            <person name="Glasner J."/>
            <person name="Sabat G."/>
            <person name="Splinter BonDurant S."/>
            <person name="Syed K."/>
            <person name="Yadav J."/>
            <person name="Mgbeahuruike A.C."/>
            <person name="Kovalchuk A."/>
            <person name="Asiegbu F.O."/>
            <person name="Lackner G."/>
            <person name="Hoffmeister D."/>
            <person name="Rencoret J."/>
            <person name="Gutierrez A."/>
            <person name="Sun H."/>
            <person name="Lindquist E."/>
            <person name="Barry K."/>
            <person name="Riley R."/>
            <person name="Grigoriev I.V."/>
            <person name="Henrissat B."/>
            <person name="Kues U."/>
            <person name="Berka R.M."/>
            <person name="Martinez A.T."/>
            <person name="Covert S.F."/>
            <person name="Blanchette R.A."/>
            <person name="Cullen D."/>
        </authorList>
    </citation>
    <scope>NUCLEOTIDE SEQUENCE [LARGE SCALE GENOMIC DNA]</scope>
    <source>
        <strain evidence="13 14">11061_1 CR5-6</strain>
    </source>
</reference>
<dbReference type="PROSITE" id="PS51352">
    <property type="entry name" value="THIOREDOXIN_2"/>
    <property type="match status" value="2"/>
</dbReference>